<protein>
    <submittedName>
        <fullName evidence="5">Uncharacterized protein</fullName>
    </submittedName>
</protein>
<dbReference type="Pfam" id="PF11816">
    <property type="entry name" value="DUF3337"/>
    <property type="match status" value="1"/>
</dbReference>
<dbReference type="GO" id="GO:0000724">
    <property type="term" value="P:double-strand break repair via homologous recombination"/>
    <property type="evidence" value="ECO:0007669"/>
    <property type="project" value="TreeGrafter"/>
</dbReference>
<dbReference type="InterPro" id="IPR015943">
    <property type="entry name" value="WD40/YVTN_repeat-like_dom_sf"/>
</dbReference>
<dbReference type="Gene3D" id="2.130.10.10">
    <property type="entry name" value="YVTN repeat-like/Quinoprotein amine dehydrogenase"/>
    <property type="match status" value="2"/>
</dbReference>
<feature type="repeat" description="WD" evidence="3">
    <location>
        <begin position="110"/>
        <end position="154"/>
    </location>
</feature>
<evidence type="ECO:0000256" key="3">
    <source>
        <dbReference type="PROSITE-ProRule" id="PRU00221"/>
    </source>
</evidence>
<keyword evidence="6" id="KW-1185">Reference proteome</keyword>
<dbReference type="KEGG" id="zmk:HG535_0H03110"/>
<dbReference type="InterPro" id="IPR036322">
    <property type="entry name" value="WD40_repeat_dom_sf"/>
</dbReference>
<feature type="region of interest" description="Disordered" evidence="4">
    <location>
        <begin position="778"/>
        <end position="803"/>
    </location>
</feature>
<dbReference type="GO" id="GO:0043130">
    <property type="term" value="F:ubiquitin binding"/>
    <property type="evidence" value="ECO:0007669"/>
    <property type="project" value="TreeGrafter"/>
</dbReference>
<feature type="region of interest" description="Disordered" evidence="4">
    <location>
        <begin position="496"/>
        <end position="573"/>
    </location>
</feature>
<name>A0A7H9B9L0_ZYGMR</name>
<dbReference type="GeneID" id="59238787"/>
<evidence type="ECO:0000256" key="2">
    <source>
        <dbReference type="ARBA" id="ARBA00022737"/>
    </source>
</evidence>
<dbReference type="OrthoDB" id="2421129at2759"/>
<organism evidence="5 6">
    <name type="scientific">Zygotorulaspora mrakii</name>
    <name type="common">Zygosaccharomyces mrakii</name>
    <dbReference type="NCBI Taxonomy" id="42260"/>
    <lineage>
        <taxon>Eukaryota</taxon>
        <taxon>Fungi</taxon>
        <taxon>Dikarya</taxon>
        <taxon>Ascomycota</taxon>
        <taxon>Saccharomycotina</taxon>
        <taxon>Saccharomycetes</taxon>
        <taxon>Saccharomycetales</taxon>
        <taxon>Saccharomycetaceae</taxon>
        <taxon>Zygotorulaspora</taxon>
    </lineage>
</organism>
<evidence type="ECO:0000256" key="1">
    <source>
        <dbReference type="ARBA" id="ARBA00022574"/>
    </source>
</evidence>
<dbReference type="Proteomes" id="UP000509704">
    <property type="component" value="Chromosome 8"/>
</dbReference>
<dbReference type="Pfam" id="PF00400">
    <property type="entry name" value="WD40"/>
    <property type="match status" value="2"/>
</dbReference>
<dbReference type="PANTHER" id="PTHR19862:SF14">
    <property type="entry name" value="WD REPEAT-CONTAINING PROTEIN 48"/>
    <property type="match status" value="1"/>
</dbReference>
<feature type="compositionally biased region" description="Polar residues" evidence="4">
    <location>
        <begin position="531"/>
        <end position="549"/>
    </location>
</feature>
<dbReference type="SMART" id="SM00320">
    <property type="entry name" value="WD40"/>
    <property type="match status" value="4"/>
</dbReference>
<feature type="compositionally biased region" description="Acidic residues" evidence="4">
    <location>
        <begin position="790"/>
        <end position="801"/>
    </location>
</feature>
<feature type="repeat" description="WD" evidence="3">
    <location>
        <begin position="208"/>
        <end position="241"/>
    </location>
</feature>
<dbReference type="InterPro" id="IPR021772">
    <property type="entry name" value="WDR48/Bun107"/>
</dbReference>
<dbReference type="CDD" id="cd17041">
    <property type="entry name" value="Ubl_WDR48"/>
    <property type="match status" value="1"/>
</dbReference>
<gene>
    <name evidence="5" type="ORF">HG535_0H03110</name>
</gene>
<dbReference type="RefSeq" id="XP_037146709.1">
    <property type="nucleotide sequence ID" value="XM_037290814.1"/>
</dbReference>
<dbReference type="InterPro" id="IPR001680">
    <property type="entry name" value="WD40_rpt"/>
</dbReference>
<evidence type="ECO:0000313" key="5">
    <source>
        <dbReference type="EMBL" id="QLG74984.1"/>
    </source>
</evidence>
<proteinExistence type="predicted"/>
<dbReference type="InterPro" id="IPR051246">
    <property type="entry name" value="WDR48"/>
</dbReference>
<evidence type="ECO:0000313" key="6">
    <source>
        <dbReference type="Proteomes" id="UP000509704"/>
    </source>
</evidence>
<dbReference type="AlphaFoldDB" id="A0A7H9B9L0"/>
<dbReference type="InterPro" id="IPR019775">
    <property type="entry name" value="WD40_repeat_CS"/>
</dbReference>
<dbReference type="PROSITE" id="PS00678">
    <property type="entry name" value="WD_REPEATS_1"/>
    <property type="match status" value="1"/>
</dbReference>
<keyword evidence="2" id="KW-0677">Repeat</keyword>
<reference evidence="5 6" key="1">
    <citation type="submission" date="2020-07" db="EMBL/GenBank/DDBJ databases">
        <title>The yeast mating-type switching endonuclease HO is a domesticated member of an unorthodox homing genetic element family.</title>
        <authorList>
            <person name="Coughlan A.Y."/>
            <person name="Lombardi L."/>
            <person name="Braun-Galleani S."/>
            <person name="Martos A.R."/>
            <person name="Galeote V."/>
            <person name="Bigey F."/>
            <person name="Dequin S."/>
            <person name="Byrne K.P."/>
            <person name="Wolfe K.H."/>
        </authorList>
    </citation>
    <scope>NUCLEOTIDE SEQUENCE [LARGE SCALE GENOMIC DNA]</scope>
    <source>
        <strain evidence="5 6">NRRL Y-6702</strain>
    </source>
</reference>
<dbReference type="EMBL" id="CP058611">
    <property type="protein sequence ID" value="QLG74984.1"/>
    <property type="molecule type" value="Genomic_DNA"/>
</dbReference>
<keyword evidence="1 3" id="KW-0853">WD repeat</keyword>
<dbReference type="SUPFAM" id="SSF50978">
    <property type="entry name" value="WD40 repeat-like"/>
    <property type="match status" value="1"/>
</dbReference>
<dbReference type="PROSITE" id="PS50082">
    <property type="entry name" value="WD_REPEATS_2"/>
    <property type="match status" value="2"/>
</dbReference>
<dbReference type="PANTHER" id="PTHR19862">
    <property type="entry name" value="WD REPEAT-CONTAINING PROTEIN 48"/>
    <property type="match status" value="1"/>
</dbReference>
<accession>A0A7H9B9L0</accession>
<sequence>MDELTISYGLLAPQVRIARDSHILPISKILYPSGQTGFFLTCGRDGSVIKHKCDFDGNSVGSRRMQVHSDWVSDIIQVDENKFITVSYDFSIILLTLHEDELDTWDMKIIGDHDDYIKNIAEIPASNGGFLFATGGLDKKVKIWSLENDSATLVHEYDNSQADDTGSIYALASVDSDFSGLFDLVAGDCNGNIIFYSSLHRTEILRIDGAHDTNIKIIRLIDNCTRLITASSDGYICVWDLTHKGESFPKVRAFKWDCSIWAIKGSTIDHLYIGDSKGGICRADLSDEETLKVDNVYGTNGNSKNDHCKKGKKAGGILDIMVLPNDILMFSKSTDSNLYRLKLRTNSLKVSEGGFALTKSSLLTNRRHVITENSRGEIQRWDIVTCALVNTFEPSEGNFDEVVSKYTSREILSHWCSVSVKVGMLFVKLNPRLFNTEVYGSALESYKVVNGIQLSADERYNLGKIVVNSLFNEFLNYEIEKDKSFRKNLSSKRKESLLHHKDGSATPTVIPEQESTSKGKDKRKRSAFYRFTSTAPASESGSPIVSAPSTPVLPAENSDLPVEEHPLLPPSANLTSSTEVFAESSDALNASAPKSSDGRALSSGSLIGRKLRMLKTYSTNRPNNGTSSTGDALVSDVEDSFTEDENTHEPIVWNQSFSNENSNSQQAVDAIATKLKNIEVSQTSSELAVAKNHDVPKPPSQSMSDYIDQLHEGYVQQFVSNHSSLKLLARKTPETRIVRDTASPILRIRNGVLLVVHNWKKNSCGPTALFSTYLPASRTSENDSGCILNEGDDDEEDSQSNEEEKLFNYEQIDHECGNGMSKRQIFEGLERNLPFWSAKALLCDTMITKQQSKLNFVITPWQPTEQPVSPTTQVQQHGHQHHRLRFGRSKSSDLVLSSSDLPKISDSNMKLVAPGMIKVKKIKTYIADRFESKTPEMKAKIEPSEWLEILCKNQVLDNDMTLSTVRTLYWKSRGDIVFEYRRKCTDLVGLSPLTESHNNK</sequence>
<evidence type="ECO:0000256" key="4">
    <source>
        <dbReference type="SAM" id="MobiDB-lite"/>
    </source>
</evidence>